<dbReference type="PANTHER" id="PTHR31422">
    <property type="entry name" value="BNAANNG28530D PROTEIN"/>
    <property type="match status" value="1"/>
</dbReference>
<feature type="compositionally biased region" description="Polar residues" evidence="6">
    <location>
        <begin position="200"/>
        <end position="219"/>
    </location>
</feature>
<evidence type="ECO:0000256" key="6">
    <source>
        <dbReference type="SAM" id="MobiDB-lite"/>
    </source>
</evidence>
<feature type="region of interest" description="Disordered" evidence="6">
    <location>
        <begin position="469"/>
        <end position="488"/>
    </location>
</feature>
<feature type="region of interest" description="Disordered" evidence="6">
    <location>
        <begin position="754"/>
        <end position="789"/>
    </location>
</feature>
<dbReference type="AlphaFoldDB" id="A0A8K0HRA5"/>
<feature type="region of interest" description="Disordered" evidence="6">
    <location>
        <begin position="200"/>
        <end position="220"/>
    </location>
</feature>
<dbReference type="PANTHER" id="PTHR31422:SF3">
    <property type="entry name" value="GTD-BINDING DOMAIN-CONTAINING PROTEIN"/>
    <property type="match status" value="1"/>
</dbReference>
<evidence type="ECO:0000256" key="2">
    <source>
        <dbReference type="ARBA" id="ARBA00022692"/>
    </source>
</evidence>
<evidence type="ECO:0000256" key="4">
    <source>
        <dbReference type="ARBA" id="ARBA00023136"/>
    </source>
</evidence>
<dbReference type="Proteomes" id="UP000796880">
    <property type="component" value="Unassembled WGS sequence"/>
</dbReference>
<evidence type="ECO:0000256" key="3">
    <source>
        <dbReference type="ARBA" id="ARBA00022989"/>
    </source>
</evidence>
<protein>
    <recommendedName>
        <fullName evidence="8">GTD-binding domain-containing protein</fullName>
    </recommendedName>
</protein>
<evidence type="ECO:0000313" key="10">
    <source>
        <dbReference type="Proteomes" id="UP000796880"/>
    </source>
</evidence>
<dbReference type="GO" id="GO:0016020">
    <property type="term" value="C:membrane"/>
    <property type="evidence" value="ECO:0007669"/>
    <property type="project" value="UniProtKB-SubCell"/>
</dbReference>
<evidence type="ECO:0000313" key="9">
    <source>
        <dbReference type="EMBL" id="KAF3457682.1"/>
    </source>
</evidence>
<comment type="subcellular location">
    <subcellularLocation>
        <location evidence="1">Membrane</location>
    </subcellularLocation>
</comment>
<keyword evidence="5" id="KW-0175">Coiled coil</keyword>
<dbReference type="InterPro" id="IPR007656">
    <property type="entry name" value="GTD-bd"/>
</dbReference>
<reference evidence="9" key="1">
    <citation type="submission" date="2020-03" db="EMBL/GenBank/DDBJ databases">
        <title>A high-quality chromosome-level genome assembly of a woody plant with both climbing and erect habits, Rhamnella rubrinervis.</title>
        <authorList>
            <person name="Lu Z."/>
            <person name="Yang Y."/>
            <person name="Zhu X."/>
            <person name="Sun Y."/>
        </authorList>
    </citation>
    <scope>NUCLEOTIDE SEQUENCE</scope>
    <source>
        <strain evidence="9">BYM</strain>
        <tissue evidence="9">Leaf</tissue>
    </source>
</reference>
<sequence length="789" mass="88262">MMCQAIHSWTFTQLVGAFLDLSIAYLLLCASSIAFFISKFLGVFGLCLPCPCDGLFGNPRNNFCLQRQLVDCSFEKISSVQSSAKSKFPFDSIWHECHGGTSNVGLVREGTHENKHVELEGGASSSSYLEKRPHDLTGRDSVAGNEVDIGFGAENSAAEKEGKLDFKGKGIESWRLRHGLRRRRKGIAASYGKRMSFPSYDTVQSDTHDIPQSPSSISKVGNKFTELPANYGDGEEARADVSLQEGISQCHQLNGSMDENKPIETDALPIGGFRCNEQENLGIDNNEKTSIRVLEQALEEGYAARDALYLELEKERSAAASAADEAMAMILRLQEEKASIEMEARQYQRMIEEKYAYDAEEMGILKEILVRREREKHFLEKEVEAYRQMIFGYDELDSDMHDVGALQAQMTTSSFLSEEPILMLQQISESVEKPKLKITNSYSDNEVSSIESQSTLAFGEKLPILELDENSDTSKRGDMRGDPSIGSHLHFSSTNEVTYEFQEKSVISMDDNPICDKKVQRREAGPKWSQSAISEGLALHEITTPPIVKEHDQTGSTSLFLGFESKTSGSCNERGKIIRHNGDNMHEHGNDQDQVSKNLPSLVLDTESCVYDVHVIDDEKLLCGVMTLERNEQLLESTTLNLPIKCDSPTLSRMETEHEKNGSSSGITGGLPPKGSSRGKALPTDLRRHSMSAIDYERVRIDNEVEWLRERLKLVQEGREKLNFSMEHKERGKIQLQLLEDIASQLREIQQLTEPGKAVRQASLPPPSSQVMSKKRRWRSASLGVHRST</sequence>
<keyword evidence="4 7" id="KW-0472">Membrane</keyword>
<comment type="caution">
    <text evidence="9">The sequence shown here is derived from an EMBL/GenBank/DDBJ whole genome shotgun (WGS) entry which is preliminary data.</text>
</comment>
<feature type="coiled-coil region" evidence="5">
    <location>
        <begin position="323"/>
        <end position="389"/>
    </location>
</feature>
<dbReference type="EMBL" id="VOIH02000001">
    <property type="protein sequence ID" value="KAF3457682.1"/>
    <property type="molecule type" value="Genomic_DNA"/>
</dbReference>
<evidence type="ECO:0000256" key="5">
    <source>
        <dbReference type="SAM" id="Coils"/>
    </source>
</evidence>
<evidence type="ECO:0000259" key="8">
    <source>
        <dbReference type="PROSITE" id="PS51775"/>
    </source>
</evidence>
<gene>
    <name evidence="9" type="ORF">FNV43_RR02340</name>
</gene>
<proteinExistence type="predicted"/>
<feature type="region of interest" description="Disordered" evidence="6">
    <location>
        <begin position="655"/>
        <end position="682"/>
    </location>
</feature>
<dbReference type="Pfam" id="PF04576">
    <property type="entry name" value="Zein-binding"/>
    <property type="match status" value="1"/>
</dbReference>
<dbReference type="PROSITE" id="PS51775">
    <property type="entry name" value="GTD_BINDING"/>
    <property type="match status" value="1"/>
</dbReference>
<keyword evidence="10" id="KW-1185">Reference proteome</keyword>
<keyword evidence="2 7" id="KW-0812">Transmembrane</keyword>
<keyword evidence="3 7" id="KW-1133">Transmembrane helix</keyword>
<evidence type="ECO:0000256" key="1">
    <source>
        <dbReference type="ARBA" id="ARBA00004370"/>
    </source>
</evidence>
<evidence type="ECO:0000256" key="7">
    <source>
        <dbReference type="SAM" id="Phobius"/>
    </source>
</evidence>
<dbReference type="GO" id="GO:0080115">
    <property type="term" value="F:myosin XI tail binding"/>
    <property type="evidence" value="ECO:0007669"/>
    <property type="project" value="UniProtKB-ARBA"/>
</dbReference>
<accession>A0A8K0HRA5</accession>
<feature type="domain" description="GTD-binding" evidence="8">
    <location>
        <begin position="289"/>
        <end position="387"/>
    </location>
</feature>
<feature type="transmembrane region" description="Helical" evidence="7">
    <location>
        <begin position="21"/>
        <end position="46"/>
    </location>
</feature>
<feature type="compositionally biased region" description="Basic and acidic residues" evidence="6">
    <location>
        <begin position="472"/>
        <end position="481"/>
    </location>
</feature>
<dbReference type="OrthoDB" id="1933744at2759"/>
<organism evidence="9 10">
    <name type="scientific">Rhamnella rubrinervis</name>
    <dbReference type="NCBI Taxonomy" id="2594499"/>
    <lineage>
        <taxon>Eukaryota</taxon>
        <taxon>Viridiplantae</taxon>
        <taxon>Streptophyta</taxon>
        <taxon>Embryophyta</taxon>
        <taxon>Tracheophyta</taxon>
        <taxon>Spermatophyta</taxon>
        <taxon>Magnoliopsida</taxon>
        <taxon>eudicotyledons</taxon>
        <taxon>Gunneridae</taxon>
        <taxon>Pentapetalae</taxon>
        <taxon>rosids</taxon>
        <taxon>fabids</taxon>
        <taxon>Rosales</taxon>
        <taxon>Rhamnaceae</taxon>
        <taxon>rhamnoid group</taxon>
        <taxon>Rhamneae</taxon>
        <taxon>Rhamnella</taxon>
    </lineage>
</organism>
<name>A0A8K0HRA5_9ROSA</name>